<name>A0A6A6HR30_VIRVR</name>
<gene>
    <name evidence="8" type="ORF">EV356DRAFT_572056</name>
</gene>
<dbReference type="GO" id="GO:1990841">
    <property type="term" value="F:promoter-specific chromatin binding"/>
    <property type="evidence" value="ECO:0007669"/>
    <property type="project" value="TreeGrafter"/>
</dbReference>
<dbReference type="GO" id="GO:0005669">
    <property type="term" value="C:transcription factor TFIID complex"/>
    <property type="evidence" value="ECO:0007669"/>
    <property type="project" value="TreeGrafter"/>
</dbReference>
<evidence type="ECO:0000256" key="1">
    <source>
        <dbReference type="ARBA" id="ARBA00004123"/>
    </source>
</evidence>
<dbReference type="AlphaFoldDB" id="A0A6A6HR30"/>
<dbReference type="PANTHER" id="PTHR21242">
    <property type="entry name" value="TRANSCRIPTION INITIATION FACTOR TFIID SUBUNIT 10"/>
    <property type="match status" value="1"/>
</dbReference>
<comment type="similarity">
    <text evidence="5 6">Belongs to the TAF10 family.</text>
</comment>
<keyword evidence="9" id="KW-1185">Reference proteome</keyword>
<dbReference type="OrthoDB" id="154356at2759"/>
<evidence type="ECO:0000256" key="3">
    <source>
        <dbReference type="ARBA" id="ARBA00023163"/>
    </source>
</evidence>
<keyword evidence="8" id="KW-0396">Initiation factor</keyword>
<comment type="subcellular location">
    <subcellularLocation>
        <location evidence="1 6">Nucleus</location>
    </subcellularLocation>
</comment>
<dbReference type="PANTHER" id="PTHR21242:SF0">
    <property type="entry name" value="TRANSCRIPTION INITIATION FACTOR TFIID SUBUNIT 10"/>
    <property type="match status" value="1"/>
</dbReference>
<keyword evidence="3 6" id="KW-0804">Transcription</keyword>
<dbReference type="CDD" id="cd07982">
    <property type="entry name" value="HFD_TAF10"/>
    <property type="match status" value="1"/>
</dbReference>
<dbReference type="Pfam" id="PF03540">
    <property type="entry name" value="TAF10"/>
    <property type="match status" value="1"/>
</dbReference>
<sequence>MADTEMQNSTSATKPDLGDEEIDASIDQEVNANVPLDPDATGALSVPDGVDANLDTEVDATAEAPAFEARISAKKDISLREFLPKMDEYAPIIPDAVTNYYLTVAGLPPPPTTSPHLARLIALAAQKFIADVAADAYQYSRIRSSNTTSNNPMGGLGAAAGFGTMGGPPGAAAGGAGGGAGGGKEGAQGKGLNLGVQRPGFGGGGQGGGQGRTVLTMEDLGMAVGEYGVNVRRGEFYR</sequence>
<protein>
    <recommendedName>
        <fullName evidence="6">Transcription initiation factor TFIID subunit 10</fullName>
    </recommendedName>
</protein>
<dbReference type="GO" id="GO:0016251">
    <property type="term" value="F:RNA polymerase II general transcription initiation factor activity"/>
    <property type="evidence" value="ECO:0007669"/>
    <property type="project" value="TreeGrafter"/>
</dbReference>
<evidence type="ECO:0000313" key="8">
    <source>
        <dbReference type="EMBL" id="KAF2239983.1"/>
    </source>
</evidence>
<evidence type="ECO:0000256" key="2">
    <source>
        <dbReference type="ARBA" id="ARBA00023015"/>
    </source>
</evidence>
<reference evidence="8" key="1">
    <citation type="journal article" date="2020" name="Stud. Mycol.">
        <title>101 Dothideomycetes genomes: a test case for predicting lifestyles and emergence of pathogens.</title>
        <authorList>
            <person name="Haridas S."/>
            <person name="Albert R."/>
            <person name="Binder M."/>
            <person name="Bloem J."/>
            <person name="Labutti K."/>
            <person name="Salamov A."/>
            <person name="Andreopoulos B."/>
            <person name="Baker S."/>
            <person name="Barry K."/>
            <person name="Bills G."/>
            <person name="Bluhm B."/>
            <person name="Cannon C."/>
            <person name="Castanera R."/>
            <person name="Culley D."/>
            <person name="Daum C."/>
            <person name="Ezra D."/>
            <person name="Gonzalez J."/>
            <person name="Henrissat B."/>
            <person name="Kuo A."/>
            <person name="Liang C."/>
            <person name="Lipzen A."/>
            <person name="Lutzoni F."/>
            <person name="Magnuson J."/>
            <person name="Mondo S."/>
            <person name="Nolan M."/>
            <person name="Ohm R."/>
            <person name="Pangilinan J."/>
            <person name="Park H.-J."/>
            <person name="Ramirez L."/>
            <person name="Alfaro M."/>
            <person name="Sun H."/>
            <person name="Tritt A."/>
            <person name="Yoshinaga Y."/>
            <person name="Zwiers L.-H."/>
            <person name="Turgeon B."/>
            <person name="Goodwin S."/>
            <person name="Spatafora J."/>
            <person name="Crous P."/>
            <person name="Grigoriev I."/>
        </authorList>
    </citation>
    <scope>NUCLEOTIDE SEQUENCE</scope>
    <source>
        <strain evidence="8">Tuck. ex Michener</strain>
    </source>
</reference>
<keyword evidence="8" id="KW-0648">Protein biosynthesis</keyword>
<dbReference type="Proteomes" id="UP000800092">
    <property type="component" value="Unassembled WGS sequence"/>
</dbReference>
<evidence type="ECO:0000256" key="6">
    <source>
        <dbReference type="PIRNR" id="PIRNR017246"/>
    </source>
</evidence>
<feature type="region of interest" description="Disordered" evidence="7">
    <location>
        <begin position="1"/>
        <end position="47"/>
    </location>
</feature>
<evidence type="ECO:0000256" key="5">
    <source>
        <dbReference type="ARBA" id="ARBA00025730"/>
    </source>
</evidence>
<feature type="compositionally biased region" description="Polar residues" evidence="7">
    <location>
        <begin position="1"/>
        <end position="13"/>
    </location>
</feature>
<dbReference type="GO" id="GO:0000124">
    <property type="term" value="C:SAGA complex"/>
    <property type="evidence" value="ECO:0007669"/>
    <property type="project" value="TreeGrafter"/>
</dbReference>
<evidence type="ECO:0000256" key="7">
    <source>
        <dbReference type="SAM" id="MobiDB-lite"/>
    </source>
</evidence>
<evidence type="ECO:0000256" key="4">
    <source>
        <dbReference type="ARBA" id="ARBA00023242"/>
    </source>
</evidence>
<dbReference type="PIRSF" id="PIRSF017246">
    <property type="entry name" value="TFIID_TAF10"/>
    <property type="match status" value="1"/>
</dbReference>
<evidence type="ECO:0000313" key="9">
    <source>
        <dbReference type="Proteomes" id="UP000800092"/>
    </source>
</evidence>
<dbReference type="GO" id="GO:0003743">
    <property type="term" value="F:translation initiation factor activity"/>
    <property type="evidence" value="ECO:0007669"/>
    <property type="project" value="UniProtKB-KW"/>
</dbReference>
<organism evidence="8 9">
    <name type="scientific">Viridothelium virens</name>
    <name type="common">Speckled blister lichen</name>
    <name type="synonym">Trypethelium virens</name>
    <dbReference type="NCBI Taxonomy" id="1048519"/>
    <lineage>
        <taxon>Eukaryota</taxon>
        <taxon>Fungi</taxon>
        <taxon>Dikarya</taxon>
        <taxon>Ascomycota</taxon>
        <taxon>Pezizomycotina</taxon>
        <taxon>Dothideomycetes</taxon>
        <taxon>Dothideomycetes incertae sedis</taxon>
        <taxon>Trypetheliales</taxon>
        <taxon>Trypetheliaceae</taxon>
        <taxon>Viridothelium</taxon>
    </lineage>
</organism>
<accession>A0A6A6HR30</accession>
<comment type="function">
    <text evidence="6">Functions as a component of both the DNA-binding general transcription initiation factor complex TFIID and the transcription coactivator SAGA complex. Binding of TFIID to a promoter (with or without TATA element) is the initial step in pre-initiation complex (PIC) formation. TFIID plays a key role in the regulation of gene expression by RNA polymerase II through different activities such as transcription activator interaction, core promoter recognition and selectivity, TFIIA and TFIIB interaction, chromatin modification (histone acetylation by TAF1), facilitation of DNA opening and initiation of transcription. SAGA acts as a general cofactor required for essentially all RNA polymerase II transcription. At the promoters, SAGA is required for transcription pre-initiation complex (PIC) recruitment. It influences RNA polymerase II transcriptional activity through different activities such as TBP interaction (via core/TAF module) and promoter selectivity, interaction with transcription activators (via Tra1/SPT module), and chromatin modification through histone acetylation (via HAT module) and deubiquitination (via DUB module). SAGA preferentially acetylates histones H3 (to form H3K9ac, H3K14ac, H3K18ac and H3K23ac) and H2B and deubiquitinates histone H2B. SAGA interacts with DNA via upstream activating sequences (UASs).</text>
</comment>
<proteinExistence type="inferred from homology"/>
<dbReference type="InterPro" id="IPR003923">
    <property type="entry name" value="TAF10"/>
</dbReference>
<dbReference type="GO" id="GO:0006367">
    <property type="term" value="P:transcription initiation at RNA polymerase II promoter"/>
    <property type="evidence" value="ECO:0007669"/>
    <property type="project" value="TreeGrafter"/>
</dbReference>
<keyword evidence="2 6" id="KW-0805">Transcription regulation</keyword>
<dbReference type="EMBL" id="ML991771">
    <property type="protein sequence ID" value="KAF2239983.1"/>
    <property type="molecule type" value="Genomic_DNA"/>
</dbReference>
<keyword evidence="4 6" id="KW-0539">Nucleus</keyword>